<evidence type="ECO:0000313" key="3">
    <source>
        <dbReference type="Proteomes" id="UP000706039"/>
    </source>
</evidence>
<organism evidence="2 3">
    <name type="scientific">Sphingomonas colocasiae</name>
    <dbReference type="NCBI Taxonomy" id="1848973"/>
    <lineage>
        <taxon>Bacteria</taxon>
        <taxon>Pseudomonadati</taxon>
        <taxon>Pseudomonadota</taxon>
        <taxon>Alphaproteobacteria</taxon>
        <taxon>Sphingomonadales</taxon>
        <taxon>Sphingomonadaceae</taxon>
        <taxon>Sphingomonas</taxon>
    </lineage>
</organism>
<proteinExistence type="predicted"/>
<name>A0ABS7PPV7_9SPHN</name>
<accession>A0ABS7PPV7</accession>
<gene>
    <name evidence="2" type="ORF">K7G82_13735</name>
</gene>
<keyword evidence="3" id="KW-1185">Reference proteome</keyword>
<dbReference type="EMBL" id="JAINVV010000006">
    <property type="protein sequence ID" value="MBY8823360.1"/>
    <property type="molecule type" value="Genomic_DNA"/>
</dbReference>
<protein>
    <submittedName>
        <fullName evidence="2">Uncharacterized protein</fullName>
    </submittedName>
</protein>
<dbReference type="Proteomes" id="UP000706039">
    <property type="component" value="Unassembled WGS sequence"/>
</dbReference>
<evidence type="ECO:0000313" key="2">
    <source>
        <dbReference type="EMBL" id="MBY8823360.1"/>
    </source>
</evidence>
<evidence type="ECO:0000256" key="1">
    <source>
        <dbReference type="SAM" id="MobiDB-lite"/>
    </source>
</evidence>
<comment type="caution">
    <text evidence="2">The sequence shown here is derived from an EMBL/GenBank/DDBJ whole genome shotgun (WGS) entry which is preliminary data.</text>
</comment>
<feature type="region of interest" description="Disordered" evidence="1">
    <location>
        <begin position="1"/>
        <end position="25"/>
    </location>
</feature>
<reference evidence="2 3" key="1">
    <citation type="submission" date="2021-08" db="EMBL/GenBank/DDBJ databases">
        <authorList>
            <person name="Tuo L."/>
        </authorList>
    </citation>
    <scope>NUCLEOTIDE SEQUENCE [LARGE SCALE GENOMIC DNA]</scope>
    <source>
        <strain evidence="2 3">JCM 31229</strain>
    </source>
</reference>
<dbReference type="RefSeq" id="WP_222990475.1">
    <property type="nucleotide sequence ID" value="NZ_JAINVV010000006.1"/>
</dbReference>
<sequence length="68" mass="7384">MSDIEAQSRPASLLDPNGGFQQKPTLTLTPLNVSSWSAADSPEFDGPWDILDVPAKQLERPPLPEPDV</sequence>